<dbReference type="PRINTS" id="PR00056">
    <property type="entry name" value="HSFDOMAIN"/>
</dbReference>
<feature type="region of interest" description="Disordered" evidence="9">
    <location>
        <begin position="593"/>
        <end position="618"/>
    </location>
</feature>
<reference evidence="11 12" key="1">
    <citation type="journal article" date="2012" name="Science">
        <title>The Paleozoic origin of enzymatic lignin decomposition reconstructed from 31 fungal genomes.</title>
        <authorList>
            <person name="Floudas D."/>
            <person name="Binder M."/>
            <person name="Riley R."/>
            <person name="Barry K."/>
            <person name="Blanchette R.A."/>
            <person name="Henrissat B."/>
            <person name="Martinez A.T."/>
            <person name="Otillar R."/>
            <person name="Spatafora J.W."/>
            <person name="Yadav J.S."/>
            <person name="Aerts A."/>
            <person name="Benoit I."/>
            <person name="Boyd A."/>
            <person name="Carlson A."/>
            <person name="Copeland A."/>
            <person name="Coutinho P.M."/>
            <person name="de Vries R.P."/>
            <person name="Ferreira P."/>
            <person name="Findley K."/>
            <person name="Foster B."/>
            <person name="Gaskell J."/>
            <person name="Glotzer D."/>
            <person name="Gorecki P."/>
            <person name="Heitman J."/>
            <person name="Hesse C."/>
            <person name="Hori C."/>
            <person name="Igarashi K."/>
            <person name="Jurgens J.A."/>
            <person name="Kallen N."/>
            <person name="Kersten P."/>
            <person name="Kohler A."/>
            <person name="Kuees U."/>
            <person name="Kumar T.K.A."/>
            <person name="Kuo A."/>
            <person name="LaButti K."/>
            <person name="Larrondo L.F."/>
            <person name="Lindquist E."/>
            <person name="Ling A."/>
            <person name="Lombard V."/>
            <person name="Lucas S."/>
            <person name="Lundell T."/>
            <person name="Martin R."/>
            <person name="McLaughlin D.J."/>
            <person name="Morgenstern I."/>
            <person name="Morin E."/>
            <person name="Murat C."/>
            <person name="Nagy L.G."/>
            <person name="Nolan M."/>
            <person name="Ohm R.A."/>
            <person name="Patyshakuliyeva A."/>
            <person name="Rokas A."/>
            <person name="Ruiz-Duenas F.J."/>
            <person name="Sabat G."/>
            <person name="Salamov A."/>
            <person name="Samejima M."/>
            <person name="Schmutz J."/>
            <person name="Slot J.C."/>
            <person name="St John F."/>
            <person name="Stenlid J."/>
            <person name="Sun H."/>
            <person name="Sun S."/>
            <person name="Syed K."/>
            <person name="Tsang A."/>
            <person name="Wiebenga A."/>
            <person name="Young D."/>
            <person name="Pisabarro A."/>
            <person name="Eastwood D.C."/>
            <person name="Martin F."/>
            <person name="Cullen D."/>
            <person name="Grigoriev I.V."/>
            <person name="Hibbett D.S."/>
        </authorList>
    </citation>
    <scope>NUCLEOTIDE SEQUENCE [LARGE SCALE GENOMIC DNA]</scope>
    <source>
        <strain evidence="11 12">DJM-731 SS1</strain>
    </source>
</reference>
<comment type="similarity">
    <text evidence="2 8">Belongs to the HSF family.</text>
</comment>
<evidence type="ECO:0000256" key="1">
    <source>
        <dbReference type="ARBA" id="ARBA00004123"/>
    </source>
</evidence>
<evidence type="ECO:0000256" key="7">
    <source>
        <dbReference type="ARBA" id="ARBA00062171"/>
    </source>
</evidence>
<feature type="region of interest" description="Disordered" evidence="9">
    <location>
        <begin position="510"/>
        <end position="543"/>
    </location>
</feature>
<proteinExistence type="inferred from homology"/>
<feature type="compositionally biased region" description="Low complexity" evidence="9">
    <location>
        <begin position="28"/>
        <end position="41"/>
    </location>
</feature>
<dbReference type="AlphaFoldDB" id="M5GF59"/>
<feature type="domain" description="HSF-type DNA-binding" evidence="10">
    <location>
        <begin position="332"/>
        <end position="356"/>
    </location>
</feature>
<feature type="compositionally biased region" description="Polar residues" evidence="9">
    <location>
        <begin position="654"/>
        <end position="671"/>
    </location>
</feature>
<feature type="region of interest" description="Disordered" evidence="9">
    <location>
        <begin position="224"/>
        <end position="247"/>
    </location>
</feature>
<dbReference type="GO" id="GO:0005634">
    <property type="term" value="C:nucleus"/>
    <property type="evidence" value="ECO:0007669"/>
    <property type="project" value="UniProtKB-SubCell"/>
</dbReference>
<keyword evidence="3" id="KW-0805">Transcription regulation</keyword>
<name>M5GF59_DACPD</name>
<comment type="subcellular location">
    <subcellularLocation>
        <location evidence="1">Nucleus</location>
    </subcellularLocation>
</comment>
<feature type="compositionally biased region" description="Low complexity" evidence="9">
    <location>
        <begin position="514"/>
        <end position="531"/>
    </location>
</feature>
<protein>
    <recommendedName>
        <fullName evidence="10">HSF-type DNA-binding domain-containing protein</fullName>
    </recommendedName>
</protein>
<dbReference type="SUPFAM" id="SSF46785">
    <property type="entry name" value="Winged helix' DNA-binding domain"/>
    <property type="match status" value="1"/>
</dbReference>
<comment type="subunit">
    <text evidence="7">Homotrimer. Homotrimerization increases the affinity of HSF1 to DNA. Interacts with transcriptional coregulator SSA1 on chromatin.</text>
</comment>
<dbReference type="GO" id="GO:0043565">
    <property type="term" value="F:sequence-specific DNA binding"/>
    <property type="evidence" value="ECO:0007669"/>
    <property type="project" value="InterPro"/>
</dbReference>
<evidence type="ECO:0000256" key="9">
    <source>
        <dbReference type="SAM" id="MobiDB-lite"/>
    </source>
</evidence>
<dbReference type="GO" id="GO:0003700">
    <property type="term" value="F:DNA-binding transcription factor activity"/>
    <property type="evidence" value="ECO:0007669"/>
    <property type="project" value="InterPro"/>
</dbReference>
<dbReference type="EMBL" id="JH795859">
    <property type="protein sequence ID" value="EJU03868.1"/>
    <property type="molecule type" value="Genomic_DNA"/>
</dbReference>
<evidence type="ECO:0000256" key="5">
    <source>
        <dbReference type="ARBA" id="ARBA00023163"/>
    </source>
</evidence>
<keyword evidence="12" id="KW-1185">Reference proteome</keyword>
<organism evidence="11 12">
    <name type="scientific">Dacryopinax primogenitus (strain DJM 731)</name>
    <name type="common">Brown rot fungus</name>
    <dbReference type="NCBI Taxonomy" id="1858805"/>
    <lineage>
        <taxon>Eukaryota</taxon>
        <taxon>Fungi</taxon>
        <taxon>Dikarya</taxon>
        <taxon>Basidiomycota</taxon>
        <taxon>Agaricomycotina</taxon>
        <taxon>Dacrymycetes</taxon>
        <taxon>Dacrymycetales</taxon>
        <taxon>Dacrymycetaceae</taxon>
        <taxon>Dacryopinax</taxon>
    </lineage>
</organism>
<feature type="compositionally biased region" description="Basic and acidic residues" evidence="9">
    <location>
        <begin position="731"/>
        <end position="746"/>
    </location>
</feature>
<dbReference type="FunFam" id="1.10.10.10:FF:000027">
    <property type="entry name" value="Heat shock transcription factor 1"/>
    <property type="match status" value="1"/>
</dbReference>
<feature type="region of interest" description="Disordered" evidence="9">
    <location>
        <begin position="694"/>
        <end position="746"/>
    </location>
</feature>
<dbReference type="InterPro" id="IPR036390">
    <property type="entry name" value="WH_DNA-bd_sf"/>
</dbReference>
<evidence type="ECO:0000256" key="2">
    <source>
        <dbReference type="ARBA" id="ARBA00006403"/>
    </source>
</evidence>
<feature type="compositionally biased region" description="Low complexity" evidence="9">
    <location>
        <begin position="634"/>
        <end position="643"/>
    </location>
</feature>
<evidence type="ECO:0000313" key="11">
    <source>
        <dbReference type="EMBL" id="EJU03868.1"/>
    </source>
</evidence>
<dbReference type="InterPro" id="IPR036388">
    <property type="entry name" value="WH-like_DNA-bd_sf"/>
</dbReference>
<feature type="compositionally biased region" description="Low complexity" evidence="9">
    <location>
        <begin position="78"/>
        <end position="92"/>
    </location>
</feature>
<dbReference type="InterPro" id="IPR000232">
    <property type="entry name" value="HSF_DNA-bd"/>
</dbReference>
<dbReference type="Pfam" id="PF00447">
    <property type="entry name" value="HSF_DNA-bind"/>
    <property type="match status" value="1"/>
</dbReference>
<dbReference type="PROSITE" id="PS00434">
    <property type="entry name" value="HSF_DOMAIN"/>
    <property type="match status" value="1"/>
</dbReference>
<dbReference type="GeneID" id="63687388"/>
<dbReference type="RefSeq" id="XP_040630762.1">
    <property type="nucleotide sequence ID" value="XM_040772326.1"/>
</dbReference>
<dbReference type="Gene3D" id="1.10.10.10">
    <property type="entry name" value="Winged helix-like DNA-binding domain superfamily/Winged helix DNA-binding domain"/>
    <property type="match status" value="1"/>
</dbReference>
<evidence type="ECO:0000256" key="6">
    <source>
        <dbReference type="ARBA" id="ARBA00023242"/>
    </source>
</evidence>
<dbReference type="PANTHER" id="PTHR10015:SF427">
    <property type="entry name" value="HEAT SHOCK FACTOR PROTEIN"/>
    <property type="match status" value="1"/>
</dbReference>
<evidence type="ECO:0000313" key="12">
    <source>
        <dbReference type="Proteomes" id="UP000030653"/>
    </source>
</evidence>
<feature type="compositionally biased region" description="Polar residues" evidence="9">
    <location>
        <begin position="698"/>
        <end position="715"/>
    </location>
</feature>
<keyword evidence="5" id="KW-0804">Transcription</keyword>
<dbReference type="PANTHER" id="PTHR10015">
    <property type="entry name" value="HEAT SHOCK TRANSCRIPTION FACTOR"/>
    <property type="match status" value="1"/>
</dbReference>
<accession>M5GF59</accession>
<sequence>MDYAPDTASEPFAHSVASVSWGSPRLMLSPSSTELSQQSSPIQLMFPNTGLYAPPAHDGRPSTGSSIHSRPPTGPATSQLSLNLSALSVNSSDHGQHSHPADESPEMDQTGLDSSVFHSPTDAAFAAPHPYGNLYNMSAAHAGASTSPRIARHALRKRPLPQSMDEQQIQETMAGSGSVYSNAMGPIGLGIARLVPDSEPSMGIDPSQVSVSALHQAMDDTGDLAFGTDGTGSGMDGSPDSSEDADGPMNLISQGIHRGAGTIRIPSGMSVSADEGTSSGRGYSGRPPPMNNFVTKLYHMILDPKAAPFISWTDMGASFVVSSVTEFSKTVLGSHFKHNNFSSFVRQLNMYGFHKINRTPRASRSTGTDQTWEFSHPKFLRGRPDLLDEIKRKALEPDLTARQRVELPAEVANQLGGVEGRIEQIAAQLMAEKEKNQRLALVVRQLCDWLANMYPGQIPIQVPTDLLECSPHPHIYVSHTADGMPINGHPVSPSYLSPYVQHPYYAVPVPNTLTPQSTPTSSDFPDDSQQSRMLDPTCDPTDRSRFIIPQLPHSAPAGGRFMRRNVSNLSLDEVSVGSSHHGTFMLRPSASNMNLAGVDGSELHQQQQTDSPDSLEPNVLELNGQILPEVPVLSAAPKSSGRGSSKRQRPNPSPSLDSQLSMAGTESLASSTVSSNIHGKLHRVRSDSAPLGFGLGQWQGQDQSAFITPSTSAPNLSPERRPRSGTLISRRATERSGLRMASKAEA</sequence>
<feature type="region of interest" description="Disordered" evidence="9">
    <location>
        <begin position="1"/>
        <end position="121"/>
    </location>
</feature>
<dbReference type="STRING" id="1858805.M5GF59"/>
<keyword evidence="4" id="KW-0238">DNA-binding</keyword>
<dbReference type="HOGENOM" id="CLU_372549_0_0_1"/>
<evidence type="ECO:0000256" key="8">
    <source>
        <dbReference type="RuleBase" id="RU004020"/>
    </source>
</evidence>
<feature type="region of interest" description="Disordered" evidence="9">
    <location>
        <begin position="630"/>
        <end position="671"/>
    </location>
</feature>
<evidence type="ECO:0000256" key="4">
    <source>
        <dbReference type="ARBA" id="ARBA00023125"/>
    </source>
</evidence>
<dbReference type="SMART" id="SM00415">
    <property type="entry name" value="HSF"/>
    <property type="match status" value="1"/>
</dbReference>
<keyword evidence="6" id="KW-0539">Nucleus</keyword>
<feature type="compositionally biased region" description="Polar residues" evidence="9">
    <location>
        <begin position="603"/>
        <end position="612"/>
    </location>
</feature>
<evidence type="ECO:0000259" key="10">
    <source>
        <dbReference type="PROSITE" id="PS00434"/>
    </source>
</evidence>
<gene>
    <name evidence="11" type="ORF">DACRYDRAFT_21288</name>
</gene>
<evidence type="ECO:0000256" key="3">
    <source>
        <dbReference type="ARBA" id="ARBA00023015"/>
    </source>
</evidence>
<dbReference type="OrthoDB" id="60033at2759"/>
<dbReference type="Proteomes" id="UP000030653">
    <property type="component" value="Unassembled WGS sequence"/>
</dbReference>